<evidence type="ECO:0000256" key="5">
    <source>
        <dbReference type="ARBA" id="ARBA00035202"/>
    </source>
</evidence>
<proteinExistence type="inferred from homology"/>
<keyword evidence="6" id="KW-0694">RNA-binding</keyword>
<evidence type="ECO:0000256" key="3">
    <source>
        <dbReference type="ARBA" id="ARBA00022980"/>
    </source>
</evidence>
<dbReference type="InterPro" id="IPR047865">
    <property type="entry name" value="Ribosomal_uL10_bac_type"/>
</dbReference>
<reference evidence="7 8" key="1">
    <citation type="submission" date="2020-08" db="EMBL/GenBank/DDBJ databases">
        <title>Bridging the membrane lipid divide: bacteria of the FCB group superphylum have the potential to synthesize archaeal ether lipids.</title>
        <authorList>
            <person name="Villanueva L."/>
            <person name="Von Meijenfeldt F.A.B."/>
            <person name="Westbye A.B."/>
            <person name="Yadav S."/>
            <person name="Hopmans E.C."/>
            <person name="Dutilh B.E."/>
            <person name="Sinninghe Damste J.S."/>
        </authorList>
    </citation>
    <scope>NUCLEOTIDE SEQUENCE [LARGE SCALE GENOMIC DNA]</scope>
    <source>
        <strain evidence="7">NIOZ-UU47</strain>
    </source>
</reference>
<name>A0A8J6NHJ6_9BACT</name>
<gene>
    <name evidence="6 7" type="primary">rplJ</name>
    <name evidence="7" type="ORF">H8E41_11860</name>
</gene>
<evidence type="ECO:0000256" key="6">
    <source>
        <dbReference type="HAMAP-Rule" id="MF_00362"/>
    </source>
</evidence>
<dbReference type="CDD" id="cd05797">
    <property type="entry name" value="Ribosomal_L10"/>
    <property type="match status" value="1"/>
</dbReference>
<dbReference type="Pfam" id="PF00466">
    <property type="entry name" value="Ribosomal_L10"/>
    <property type="match status" value="1"/>
</dbReference>
<dbReference type="Gene3D" id="3.30.70.1730">
    <property type="match status" value="1"/>
</dbReference>
<dbReference type="InterPro" id="IPR022973">
    <property type="entry name" value="Ribosomal_uL10_bac"/>
</dbReference>
<dbReference type="GO" id="GO:0006412">
    <property type="term" value="P:translation"/>
    <property type="evidence" value="ECO:0007669"/>
    <property type="project" value="UniProtKB-UniRule"/>
</dbReference>
<comment type="similarity">
    <text evidence="2 6">Belongs to the universal ribosomal protein uL10 family.</text>
</comment>
<dbReference type="InterPro" id="IPR043141">
    <property type="entry name" value="Ribosomal_uL10-like_sf"/>
</dbReference>
<keyword evidence="6" id="KW-0699">rRNA-binding</keyword>
<dbReference type="GO" id="GO:0070180">
    <property type="term" value="F:large ribosomal subunit rRNA binding"/>
    <property type="evidence" value="ECO:0007669"/>
    <property type="project" value="UniProtKB-UniRule"/>
</dbReference>
<dbReference type="NCBIfam" id="NF000955">
    <property type="entry name" value="PRK00099.1-1"/>
    <property type="match status" value="1"/>
</dbReference>
<evidence type="ECO:0000313" key="7">
    <source>
        <dbReference type="EMBL" id="MBC8318594.1"/>
    </source>
</evidence>
<keyword evidence="3 6" id="KW-0689">Ribosomal protein</keyword>
<dbReference type="HAMAP" id="MF_00362">
    <property type="entry name" value="Ribosomal_uL10"/>
    <property type="match status" value="1"/>
</dbReference>
<dbReference type="SUPFAM" id="SSF160369">
    <property type="entry name" value="Ribosomal protein L10-like"/>
    <property type="match status" value="1"/>
</dbReference>
<comment type="function">
    <text evidence="1 6">Forms part of the ribosomal stalk, playing a central role in the interaction of the ribosome with GTP-bound translation factors.</text>
</comment>
<dbReference type="EMBL" id="JACNJZ010000171">
    <property type="protein sequence ID" value="MBC8318594.1"/>
    <property type="molecule type" value="Genomic_DNA"/>
</dbReference>
<evidence type="ECO:0000256" key="2">
    <source>
        <dbReference type="ARBA" id="ARBA00008889"/>
    </source>
</evidence>
<dbReference type="GO" id="GO:0005840">
    <property type="term" value="C:ribosome"/>
    <property type="evidence" value="ECO:0007669"/>
    <property type="project" value="UniProtKB-KW"/>
</dbReference>
<evidence type="ECO:0000256" key="1">
    <source>
        <dbReference type="ARBA" id="ARBA00002633"/>
    </source>
</evidence>
<dbReference type="PANTHER" id="PTHR11560">
    <property type="entry name" value="39S RIBOSOMAL PROTEIN L10, MITOCHONDRIAL"/>
    <property type="match status" value="1"/>
</dbReference>
<comment type="subunit">
    <text evidence="6">Part of the ribosomal stalk of the 50S ribosomal subunit. The N-terminus interacts with L11 and the large rRNA to form the base of the stalk. The C-terminus forms an elongated spine to which L12 dimers bind in a sequential fashion forming a multimeric L10(L12)X complex.</text>
</comment>
<dbReference type="Proteomes" id="UP000614424">
    <property type="component" value="Unassembled WGS sequence"/>
</dbReference>
<dbReference type="GO" id="GO:1990904">
    <property type="term" value="C:ribonucleoprotein complex"/>
    <property type="evidence" value="ECO:0007669"/>
    <property type="project" value="UniProtKB-KW"/>
</dbReference>
<dbReference type="InterPro" id="IPR001790">
    <property type="entry name" value="Ribosomal_uL10"/>
</dbReference>
<protein>
    <recommendedName>
        <fullName evidence="5 6">Large ribosomal subunit protein uL10</fullName>
    </recommendedName>
</protein>
<dbReference type="Gene3D" id="6.10.250.290">
    <property type="match status" value="1"/>
</dbReference>
<evidence type="ECO:0000313" key="8">
    <source>
        <dbReference type="Proteomes" id="UP000614424"/>
    </source>
</evidence>
<comment type="caution">
    <text evidence="7">The sequence shown here is derived from an EMBL/GenBank/DDBJ whole genome shotgun (WGS) entry which is preliminary data.</text>
</comment>
<keyword evidence="4 6" id="KW-0687">Ribonucleoprotein</keyword>
<accession>A0A8J6NHJ6</accession>
<dbReference type="AlphaFoldDB" id="A0A8J6NHJ6"/>
<organism evidence="7 8">
    <name type="scientific">Candidatus Desulfobia pelagia</name>
    <dbReference type="NCBI Taxonomy" id="2841692"/>
    <lineage>
        <taxon>Bacteria</taxon>
        <taxon>Pseudomonadati</taxon>
        <taxon>Thermodesulfobacteriota</taxon>
        <taxon>Desulfobulbia</taxon>
        <taxon>Desulfobulbales</taxon>
        <taxon>Desulfobulbaceae</taxon>
        <taxon>Candidatus Desulfobia</taxon>
    </lineage>
</organism>
<evidence type="ECO:0000256" key="4">
    <source>
        <dbReference type="ARBA" id="ARBA00023274"/>
    </source>
</evidence>
<sequence length="175" mass="19113">MNRNEKAAVVEDLNSKLDNATIAIVTDYKGLTVASFQELRRELKKNNAEIRVAKNTLLRRAVDGTPFEVVLDHLKGTTALTVSYADPVAPAKILTEFAKSHPELEIRCGALEGKALSPDDLVALSKLPSKEVMLATLLSVMNAVPTSLVQVLSAIPRSMVYTIQAIKDKKEQETN</sequence>